<dbReference type="GO" id="GO:0008168">
    <property type="term" value="F:methyltransferase activity"/>
    <property type="evidence" value="ECO:0007669"/>
    <property type="project" value="UniProtKB-KW"/>
</dbReference>
<evidence type="ECO:0000259" key="9">
    <source>
        <dbReference type="Pfam" id="PF06750"/>
    </source>
</evidence>
<reference evidence="10 11" key="1">
    <citation type="submission" date="2019-06" db="EMBL/GenBank/DDBJ databases">
        <title>Sequencing the genomes of 1000 actinobacteria strains.</title>
        <authorList>
            <person name="Klenk H.-P."/>
        </authorList>
    </citation>
    <scope>NUCLEOTIDE SEQUENCE [LARGE SCALE GENOMIC DNA]</scope>
    <source>
        <strain evidence="10 11">DSM 17305</strain>
    </source>
</reference>
<evidence type="ECO:0000313" key="10">
    <source>
        <dbReference type="EMBL" id="TQJ17181.1"/>
    </source>
</evidence>
<feature type="transmembrane region" description="Helical" evidence="7">
    <location>
        <begin position="6"/>
        <end position="24"/>
    </location>
</feature>
<keyword evidence="6 7" id="KW-0472">Membrane</keyword>
<feature type="transmembrane region" description="Helical" evidence="7">
    <location>
        <begin position="191"/>
        <end position="217"/>
    </location>
</feature>
<keyword evidence="3" id="KW-1003">Cell membrane</keyword>
<keyword evidence="10" id="KW-0808">Transferase</keyword>
<dbReference type="RefSeq" id="WP_141857837.1">
    <property type="nucleotide sequence ID" value="NZ_BAAAKA010000037.1"/>
</dbReference>
<feature type="domain" description="Prepilin peptidase A24 N-terminal" evidence="9">
    <location>
        <begin position="8"/>
        <end position="90"/>
    </location>
</feature>
<feature type="transmembrane region" description="Helical" evidence="7">
    <location>
        <begin position="75"/>
        <end position="102"/>
    </location>
</feature>
<comment type="caution">
    <text evidence="10">The sequence shown here is derived from an EMBL/GenBank/DDBJ whole genome shotgun (WGS) entry which is preliminary data.</text>
</comment>
<dbReference type="PANTHER" id="PTHR30487">
    <property type="entry name" value="TYPE 4 PREPILIN-LIKE PROTEINS LEADER PEPTIDE-PROCESSING ENZYME"/>
    <property type="match status" value="1"/>
</dbReference>
<gene>
    <name evidence="10" type="ORF">FB475_1295</name>
</gene>
<name>A0A542EP97_9ACTN</name>
<dbReference type="PANTHER" id="PTHR30487:SF0">
    <property type="entry name" value="PREPILIN LEADER PEPTIDASE_N-METHYLTRANSFERASE-RELATED"/>
    <property type="match status" value="1"/>
</dbReference>
<proteinExistence type="inferred from homology"/>
<dbReference type="GO" id="GO:0005886">
    <property type="term" value="C:plasma membrane"/>
    <property type="evidence" value="ECO:0007669"/>
    <property type="project" value="UniProtKB-SubCell"/>
</dbReference>
<dbReference type="EMBL" id="VFMM01000001">
    <property type="protein sequence ID" value="TQJ17181.1"/>
    <property type="molecule type" value="Genomic_DNA"/>
</dbReference>
<evidence type="ECO:0000256" key="3">
    <source>
        <dbReference type="ARBA" id="ARBA00022475"/>
    </source>
</evidence>
<evidence type="ECO:0000256" key="6">
    <source>
        <dbReference type="ARBA" id="ARBA00023136"/>
    </source>
</evidence>
<dbReference type="InterPro" id="IPR010627">
    <property type="entry name" value="Prepilin_pept_A24_N"/>
</dbReference>
<comment type="similarity">
    <text evidence="2">Belongs to the peptidase A24 family.</text>
</comment>
<comment type="subcellular location">
    <subcellularLocation>
        <location evidence="1">Cell membrane</location>
        <topology evidence="1">Multi-pass membrane protein</topology>
    </subcellularLocation>
</comment>
<dbReference type="GO" id="GO:0032259">
    <property type="term" value="P:methylation"/>
    <property type="evidence" value="ECO:0007669"/>
    <property type="project" value="UniProtKB-KW"/>
</dbReference>
<dbReference type="Pfam" id="PF06750">
    <property type="entry name" value="A24_N_bact"/>
    <property type="match status" value="1"/>
</dbReference>
<evidence type="ECO:0000256" key="1">
    <source>
        <dbReference type="ARBA" id="ARBA00004651"/>
    </source>
</evidence>
<dbReference type="GO" id="GO:0004190">
    <property type="term" value="F:aspartic-type endopeptidase activity"/>
    <property type="evidence" value="ECO:0007669"/>
    <property type="project" value="InterPro"/>
</dbReference>
<evidence type="ECO:0000256" key="7">
    <source>
        <dbReference type="SAM" id="Phobius"/>
    </source>
</evidence>
<dbReference type="GO" id="GO:0006465">
    <property type="term" value="P:signal peptide processing"/>
    <property type="evidence" value="ECO:0007669"/>
    <property type="project" value="TreeGrafter"/>
</dbReference>
<keyword evidence="4 7" id="KW-0812">Transmembrane</keyword>
<evidence type="ECO:0000256" key="4">
    <source>
        <dbReference type="ARBA" id="ARBA00022692"/>
    </source>
</evidence>
<organism evidence="10 11">
    <name type="scientific">Kribbella jejuensis</name>
    <dbReference type="NCBI Taxonomy" id="236068"/>
    <lineage>
        <taxon>Bacteria</taxon>
        <taxon>Bacillati</taxon>
        <taxon>Actinomycetota</taxon>
        <taxon>Actinomycetes</taxon>
        <taxon>Propionibacteriales</taxon>
        <taxon>Kribbellaceae</taxon>
        <taxon>Kribbella</taxon>
    </lineage>
</organism>
<dbReference type="InterPro" id="IPR000045">
    <property type="entry name" value="Prepilin_IV_endopep_pep"/>
</dbReference>
<feature type="transmembrane region" description="Helical" evidence="7">
    <location>
        <begin position="148"/>
        <end position="171"/>
    </location>
</feature>
<keyword evidence="10" id="KW-0489">Methyltransferase</keyword>
<feature type="domain" description="Prepilin type IV endopeptidase peptidase" evidence="8">
    <location>
        <begin position="104"/>
        <end position="212"/>
    </location>
</feature>
<feature type="transmembrane region" description="Helical" evidence="7">
    <location>
        <begin position="229"/>
        <end position="252"/>
    </location>
</feature>
<keyword evidence="11" id="KW-1185">Reference proteome</keyword>
<evidence type="ECO:0000313" key="11">
    <source>
        <dbReference type="Proteomes" id="UP000316298"/>
    </source>
</evidence>
<dbReference type="InterPro" id="IPR050882">
    <property type="entry name" value="Prepilin_peptidase/N-MTase"/>
</dbReference>
<evidence type="ECO:0000256" key="2">
    <source>
        <dbReference type="ARBA" id="ARBA00005801"/>
    </source>
</evidence>
<feature type="transmembrane region" description="Helical" evidence="7">
    <location>
        <begin position="122"/>
        <end position="141"/>
    </location>
</feature>
<dbReference type="Pfam" id="PF01478">
    <property type="entry name" value="Peptidase_A24"/>
    <property type="match status" value="1"/>
</dbReference>
<keyword evidence="5 7" id="KW-1133">Transmembrane helix</keyword>
<evidence type="ECO:0000256" key="5">
    <source>
        <dbReference type="ARBA" id="ARBA00022989"/>
    </source>
</evidence>
<dbReference type="OrthoDB" id="2087435at2"/>
<dbReference type="Gene3D" id="1.20.120.1220">
    <property type="match status" value="1"/>
</dbReference>
<accession>A0A542EP97</accession>
<sequence length="255" mass="26603">MIAAFAGVLGLMVGSFLNVVVYRVPRGESVVRPPSHCPQCGSLVRPRHNVPVLGWILLRGRCADCRLPISVRYPLVELVTGLLFAAVALRVGGGAIPAYLWFTGAGLALALIDLDVRRLPNAIVAPSYPILLGLLAGASALEHDWWALGRALIGGAVLFAFYLALVLVYPAGMGWGDVKLAGLVGGVLAFLSWQAFFVGAFAAFVLGAIVGVAVLAFRQGGRKTALPFGPFMIGGVLLAVFAAAPLAAWYGALLG</sequence>
<evidence type="ECO:0000259" key="8">
    <source>
        <dbReference type="Pfam" id="PF01478"/>
    </source>
</evidence>
<dbReference type="AlphaFoldDB" id="A0A542EP97"/>
<dbReference type="Proteomes" id="UP000316298">
    <property type="component" value="Unassembled WGS sequence"/>
</dbReference>
<protein>
    <submittedName>
        <fullName evidence="10">Leader peptidase (Prepilin peptidase)/N-methyltransferase</fullName>
    </submittedName>
</protein>